<evidence type="ECO:0000313" key="4">
    <source>
        <dbReference type="Proteomes" id="UP000440578"/>
    </source>
</evidence>
<keyword evidence="2" id="KW-0812">Transmembrane</keyword>
<feature type="transmembrane region" description="Helical" evidence="2">
    <location>
        <begin position="43"/>
        <end position="62"/>
    </location>
</feature>
<dbReference type="InterPro" id="IPR051135">
    <property type="entry name" value="Gal/GlcNAc/GalNAc_ST"/>
</dbReference>
<dbReference type="InterPro" id="IPR027417">
    <property type="entry name" value="P-loop_NTPase"/>
</dbReference>
<dbReference type="PANTHER" id="PTHR10704">
    <property type="entry name" value="CARBOHYDRATE SULFOTRANSFERASE"/>
    <property type="match status" value="1"/>
</dbReference>
<proteinExistence type="predicted"/>
<feature type="region of interest" description="Disordered" evidence="1">
    <location>
        <begin position="1"/>
        <end position="22"/>
    </location>
</feature>
<evidence type="ECO:0000313" key="3">
    <source>
        <dbReference type="EMBL" id="KAF0311258.1"/>
    </source>
</evidence>
<accession>A0A6A4X8A8</accession>
<dbReference type="PANTHER" id="PTHR10704:SF44">
    <property type="entry name" value="LD35051P-RELATED"/>
    <property type="match status" value="1"/>
</dbReference>
<dbReference type="AlphaFoldDB" id="A0A6A4X8A8"/>
<keyword evidence="2" id="KW-0472">Membrane</keyword>
<dbReference type="Gene3D" id="3.40.50.300">
    <property type="entry name" value="P-loop containing nucleotide triphosphate hydrolases"/>
    <property type="match status" value="1"/>
</dbReference>
<keyword evidence="2" id="KW-1133">Transmembrane helix</keyword>
<organism evidence="3 4">
    <name type="scientific">Amphibalanus amphitrite</name>
    <name type="common">Striped barnacle</name>
    <name type="synonym">Balanus amphitrite</name>
    <dbReference type="NCBI Taxonomy" id="1232801"/>
    <lineage>
        <taxon>Eukaryota</taxon>
        <taxon>Metazoa</taxon>
        <taxon>Ecdysozoa</taxon>
        <taxon>Arthropoda</taxon>
        <taxon>Crustacea</taxon>
        <taxon>Multicrustacea</taxon>
        <taxon>Cirripedia</taxon>
        <taxon>Thoracica</taxon>
        <taxon>Thoracicalcarea</taxon>
        <taxon>Balanomorpha</taxon>
        <taxon>Balanoidea</taxon>
        <taxon>Balanidae</taxon>
        <taxon>Amphibalaninae</taxon>
        <taxon>Amphibalanus</taxon>
    </lineage>
</organism>
<evidence type="ECO:0000256" key="2">
    <source>
        <dbReference type="SAM" id="Phobius"/>
    </source>
</evidence>
<name>A0A6A4X8A8_AMPAM</name>
<reference evidence="3 4" key="1">
    <citation type="submission" date="2019-07" db="EMBL/GenBank/DDBJ databases">
        <title>Draft genome assembly of a fouling barnacle, Amphibalanus amphitrite (Darwin, 1854): The first reference genome for Thecostraca.</title>
        <authorList>
            <person name="Kim W."/>
        </authorList>
    </citation>
    <scope>NUCLEOTIDE SEQUENCE [LARGE SCALE GENOMIC DNA]</scope>
    <source>
        <strain evidence="3">SNU_AA5</strain>
        <tissue evidence="3">Soma without cirri and trophi</tissue>
    </source>
</reference>
<keyword evidence="4" id="KW-1185">Reference proteome</keyword>
<dbReference type="GO" id="GO:0006790">
    <property type="term" value="P:sulfur compound metabolic process"/>
    <property type="evidence" value="ECO:0007669"/>
    <property type="project" value="TreeGrafter"/>
</dbReference>
<dbReference type="GO" id="GO:0001517">
    <property type="term" value="F:N-acetylglucosamine 6-O-sulfotransferase activity"/>
    <property type="evidence" value="ECO:0007669"/>
    <property type="project" value="TreeGrafter"/>
</dbReference>
<evidence type="ECO:0000256" key="1">
    <source>
        <dbReference type="SAM" id="MobiDB-lite"/>
    </source>
</evidence>
<protein>
    <submittedName>
        <fullName evidence="3">Uncharacterized protein</fullName>
    </submittedName>
</protein>
<dbReference type="GO" id="GO:0006044">
    <property type="term" value="P:N-acetylglucosamine metabolic process"/>
    <property type="evidence" value="ECO:0007669"/>
    <property type="project" value="TreeGrafter"/>
</dbReference>
<dbReference type="EMBL" id="VIIS01000251">
    <property type="protein sequence ID" value="KAF0311258.1"/>
    <property type="molecule type" value="Genomic_DNA"/>
</dbReference>
<gene>
    <name evidence="3" type="ORF">FJT64_017932</name>
</gene>
<dbReference type="Proteomes" id="UP000440578">
    <property type="component" value="Unassembled WGS sequence"/>
</dbReference>
<dbReference type="SUPFAM" id="SSF52540">
    <property type="entry name" value="P-loop containing nucleoside triphosphate hydrolases"/>
    <property type="match status" value="1"/>
</dbReference>
<sequence>MVATCSDAMAKETDRVPTAPGANASDMRRCSVTFFRCTSRHKLLFLVLLAVVIATNIAVLVFNKKEQSRWGLAARRPSGVPSAPAASSRAPPAATSTARPAAAAVLVVSYEGAGGSAVSHLLNLLPGVSHHHQPLSALDEEGAHSGTAPLPAGALSDGLRLLDDTLHCNVTRHDRLFSAEHLLRQHALRTVFLRTCVPNNVSVSACLGRVCRAAGTVSAHVIRPMVADLAPLLSRWRPRLRLLLVQRDPRAVLASRRRRGRGLPLTTADQWRHAARQLCSRMLHDVEASDREEALQPGLRKVVLFEHLLELAAVLGRAALRPPRADAWRAEVPEPLARAADAGCAHFYDASMYSAVAESGDLQRDGALHGGLPGRGSDVI</sequence>
<feature type="region of interest" description="Disordered" evidence="1">
    <location>
        <begin position="73"/>
        <end position="94"/>
    </location>
</feature>
<comment type="caution">
    <text evidence="3">The sequence shown here is derived from an EMBL/GenBank/DDBJ whole genome shotgun (WGS) entry which is preliminary data.</text>
</comment>